<dbReference type="GO" id="GO:0046491">
    <property type="term" value="P:L-methylmalonyl-CoA metabolic process"/>
    <property type="evidence" value="ECO:0007669"/>
    <property type="project" value="TreeGrafter"/>
</dbReference>
<keyword evidence="1" id="KW-0479">Metal-binding</keyword>
<dbReference type="SUPFAM" id="SSF54593">
    <property type="entry name" value="Glyoxalase/Bleomycin resistance protein/Dihydroxybiphenyl dioxygenase"/>
    <property type="match status" value="1"/>
</dbReference>
<dbReference type="AlphaFoldDB" id="A0A2B5H9E2"/>
<dbReference type="PANTHER" id="PTHR43048:SF4">
    <property type="entry name" value="RING-CLEAVING DIOXYGENASE-RELATED"/>
    <property type="match status" value="1"/>
</dbReference>
<name>A0A2B5H9E2_9BACI</name>
<dbReference type="GO" id="GO:0046872">
    <property type="term" value="F:metal ion binding"/>
    <property type="evidence" value="ECO:0007669"/>
    <property type="project" value="UniProtKB-KW"/>
</dbReference>
<dbReference type="GO" id="GO:0004493">
    <property type="term" value="F:methylmalonyl-CoA epimerase activity"/>
    <property type="evidence" value="ECO:0007669"/>
    <property type="project" value="TreeGrafter"/>
</dbReference>
<sequence length="131" mass="15772">MIDLKLLQIRLLVKDFKKSAVFYRDLLEFPVSWYEEDMEYALFNNGETKIELVSRNVMAELVGEGNKPLEAEYQSKFLLQFEVEDVDQTYNRFKEKGIEFVNEPHDREEWRARVAHFRDPDDNLIEIYKML</sequence>
<dbReference type="Proteomes" id="UP000219775">
    <property type="component" value="Unassembled WGS sequence"/>
</dbReference>
<dbReference type="CDD" id="cd07264">
    <property type="entry name" value="VOC_like"/>
    <property type="match status" value="1"/>
</dbReference>
<dbReference type="Gene3D" id="3.10.180.10">
    <property type="entry name" value="2,3-Dihydroxybiphenyl 1,2-Dioxygenase, domain 1"/>
    <property type="match status" value="1"/>
</dbReference>
<accession>A0A2B5H9E2</accession>
<dbReference type="InterPro" id="IPR029068">
    <property type="entry name" value="Glyas_Bleomycin-R_OHBP_Dase"/>
</dbReference>
<evidence type="ECO:0000256" key="1">
    <source>
        <dbReference type="ARBA" id="ARBA00022723"/>
    </source>
</evidence>
<dbReference type="Pfam" id="PF00903">
    <property type="entry name" value="Glyoxalase"/>
    <property type="match status" value="1"/>
</dbReference>
<gene>
    <name evidence="2" type="ORF">CN613_04210</name>
</gene>
<dbReference type="PROSITE" id="PS51819">
    <property type="entry name" value="VOC"/>
    <property type="match status" value="1"/>
</dbReference>
<organism evidence="2 3">
    <name type="scientific">Bacillus pseudomycoides</name>
    <dbReference type="NCBI Taxonomy" id="64104"/>
    <lineage>
        <taxon>Bacteria</taxon>
        <taxon>Bacillati</taxon>
        <taxon>Bacillota</taxon>
        <taxon>Bacilli</taxon>
        <taxon>Bacillales</taxon>
        <taxon>Bacillaceae</taxon>
        <taxon>Bacillus</taxon>
        <taxon>Bacillus cereus group</taxon>
    </lineage>
</organism>
<evidence type="ECO:0000313" key="3">
    <source>
        <dbReference type="Proteomes" id="UP000219775"/>
    </source>
</evidence>
<protein>
    <submittedName>
        <fullName evidence="2">Uncharacterized protein</fullName>
    </submittedName>
</protein>
<dbReference type="InterPro" id="IPR051785">
    <property type="entry name" value="MMCE/EMCE_epimerase"/>
</dbReference>
<dbReference type="InterPro" id="IPR037523">
    <property type="entry name" value="VOC_core"/>
</dbReference>
<dbReference type="PANTHER" id="PTHR43048">
    <property type="entry name" value="METHYLMALONYL-COA EPIMERASE"/>
    <property type="match status" value="1"/>
</dbReference>
<reference evidence="2 3" key="1">
    <citation type="submission" date="2017-09" db="EMBL/GenBank/DDBJ databases">
        <title>Large-scale bioinformatics analysis of Bacillus genomes uncovers conserved roles of natural products in bacterial physiology.</title>
        <authorList>
            <consortium name="Agbiome Team Llc"/>
            <person name="Bleich R.M."/>
            <person name="Grubbs K.J."/>
            <person name="Santa Maria K.C."/>
            <person name="Allen S.E."/>
            <person name="Farag S."/>
            <person name="Shank E.A."/>
            <person name="Bowers A."/>
        </authorList>
    </citation>
    <scope>NUCLEOTIDE SEQUENCE [LARGE SCALE GENOMIC DNA]</scope>
    <source>
        <strain evidence="2 3">AFS009893</strain>
    </source>
</reference>
<dbReference type="InterPro" id="IPR004360">
    <property type="entry name" value="Glyas_Fos-R_dOase_dom"/>
</dbReference>
<evidence type="ECO:0000313" key="2">
    <source>
        <dbReference type="EMBL" id="PEM71620.1"/>
    </source>
</evidence>
<comment type="caution">
    <text evidence="2">The sequence shown here is derived from an EMBL/GenBank/DDBJ whole genome shotgun (WGS) entry which is preliminary data.</text>
</comment>
<dbReference type="EMBL" id="NUDP01000021">
    <property type="protein sequence ID" value="PEM71620.1"/>
    <property type="molecule type" value="Genomic_DNA"/>
</dbReference>
<proteinExistence type="predicted"/>